<feature type="region of interest" description="Disordered" evidence="1">
    <location>
        <begin position="369"/>
        <end position="394"/>
    </location>
</feature>
<name>A0A100IRF4_ASPNG</name>
<gene>
    <name evidence="3" type="ORF">ABL_08636</name>
</gene>
<feature type="compositionally biased region" description="Low complexity" evidence="1">
    <location>
        <begin position="70"/>
        <end position="88"/>
    </location>
</feature>
<dbReference type="EMBL" id="BCMY01000018">
    <property type="protein sequence ID" value="GAQ45975.1"/>
    <property type="molecule type" value="Genomic_DNA"/>
</dbReference>
<organism evidence="3 4">
    <name type="scientific">Aspergillus niger</name>
    <dbReference type="NCBI Taxonomy" id="5061"/>
    <lineage>
        <taxon>Eukaryota</taxon>
        <taxon>Fungi</taxon>
        <taxon>Dikarya</taxon>
        <taxon>Ascomycota</taxon>
        <taxon>Pezizomycotina</taxon>
        <taxon>Eurotiomycetes</taxon>
        <taxon>Eurotiomycetidae</taxon>
        <taxon>Eurotiales</taxon>
        <taxon>Aspergillaceae</taxon>
        <taxon>Aspergillus</taxon>
        <taxon>Aspergillus subgen. Circumdati</taxon>
    </lineage>
</organism>
<accession>A0A100IRF4</accession>
<keyword evidence="2" id="KW-0732">Signal</keyword>
<evidence type="ECO:0000256" key="2">
    <source>
        <dbReference type="SAM" id="SignalP"/>
    </source>
</evidence>
<feature type="compositionally biased region" description="Low complexity" evidence="1">
    <location>
        <begin position="377"/>
        <end position="394"/>
    </location>
</feature>
<evidence type="ECO:0000256" key="1">
    <source>
        <dbReference type="SAM" id="MobiDB-lite"/>
    </source>
</evidence>
<feature type="region of interest" description="Disordered" evidence="1">
    <location>
        <begin position="48"/>
        <end position="91"/>
    </location>
</feature>
<proteinExistence type="predicted"/>
<evidence type="ECO:0000313" key="4">
    <source>
        <dbReference type="Proteomes" id="UP000068243"/>
    </source>
</evidence>
<dbReference type="VEuPathDB" id="FungiDB:ASPNIDRAFT2_195355"/>
<evidence type="ECO:0000313" key="3">
    <source>
        <dbReference type="EMBL" id="GAQ45975.1"/>
    </source>
</evidence>
<dbReference type="Proteomes" id="UP000068243">
    <property type="component" value="Unassembled WGS sequence"/>
</dbReference>
<reference evidence="4" key="1">
    <citation type="journal article" date="2016" name="Genome Announc.">
        <title>Draft genome sequence of Aspergillus niger strain An76.</title>
        <authorList>
            <person name="Gong W."/>
            <person name="Cheng Z."/>
            <person name="Zhang H."/>
            <person name="Liu L."/>
            <person name="Gao P."/>
            <person name="Wang L."/>
        </authorList>
    </citation>
    <scope>NUCLEOTIDE SEQUENCE [LARGE SCALE GENOMIC DNA]</scope>
    <source>
        <strain evidence="4">An76</strain>
    </source>
</reference>
<dbReference type="OrthoDB" id="4232626at2759"/>
<dbReference type="VEuPathDB" id="FungiDB:ATCC64974_71330"/>
<sequence>MDHCHTNSMSSAAHIALLVIIFSLLFGGICCLDDVALSPISETASPARYLAPGEGTPSYAPTPGIFSRDGTPSGYSPSPSRGRRSSTPLRHSPLQDYIRDTEWDIAGIDGGEQYLMVRYSIEWRVTLNNRVVAKDTEQDLGLDPHSYWSGIKQKAEDLLRRKIARNRRVRLDDTTVVVSVNDRSQRDLVKRFEKTDVDWTAIQKQLTIWENLFQQGKRLRLCISINYLDSEQPSNGADKRGQTSVTRRMLHARDAEIDAEQVSGQPSAWRDVYRVMRCPGSPCRLESQYCWQDPVGKKHYRLRTHHLRKLVRYVEQEGGVIESHDDVPDNIRGQLYAEEQQRLEQRQKVPGHPASGSPFPININVLPTPPPRSMTISPPAAAEPPALSSSPPSSSINVPGPLEVAVENYAAWQLSRVNTESFKDNIIKARDIALNNCLDLKQIYQDQDPGFFINQGVKLGAARRFVTEINDWVQEMQL</sequence>
<protein>
    <submittedName>
        <fullName evidence="3">Uncharacterized protein</fullName>
    </submittedName>
</protein>
<comment type="caution">
    <text evidence="3">The sequence shown here is derived from an EMBL/GenBank/DDBJ whole genome shotgun (WGS) entry which is preliminary data.</text>
</comment>
<dbReference type="OMA" id="IRDTEWD"/>
<dbReference type="AlphaFoldDB" id="A0A100IRF4"/>
<feature type="signal peptide" evidence="2">
    <location>
        <begin position="1"/>
        <end position="31"/>
    </location>
</feature>
<dbReference type="VEuPathDB" id="FungiDB:An12g06940"/>
<feature type="chain" id="PRO_5007087689" evidence="2">
    <location>
        <begin position="32"/>
        <end position="478"/>
    </location>
</feature>